<evidence type="ECO:0000313" key="3">
    <source>
        <dbReference type="Proteomes" id="UP001176961"/>
    </source>
</evidence>
<gene>
    <name evidence="2" type="ORF">CYNAS_LOCUS2225</name>
</gene>
<dbReference type="EMBL" id="CATQJL010000001">
    <property type="protein sequence ID" value="CAJ0590242.1"/>
    <property type="molecule type" value="Genomic_DNA"/>
</dbReference>
<reference evidence="2" key="1">
    <citation type="submission" date="2023-07" db="EMBL/GenBank/DDBJ databases">
        <authorList>
            <consortium name="CYATHOMIX"/>
        </authorList>
    </citation>
    <scope>NUCLEOTIDE SEQUENCE</scope>
    <source>
        <strain evidence="2">N/A</strain>
    </source>
</reference>
<feature type="compositionally biased region" description="Low complexity" evidence="1">
    <location>
        <begin position="203"/>
        <end position="223"/>
    </location>
</feature>
<proteinExistence type="predicted"/>
<protein>
    <submittedName>
        <fullName evidence="2">Uncharacterized protein</fullName>
    </submittedName>
</protein>
<name>A0AA36GDM7_CYLNA</name>
<sequence length="637" mass="71623">MWRYRNISIRSTSNIHHQLYQSLRRKHEQSSSALTQGYTTEHASSETTAAHWFLHRSTLSTLPHKSTGPVIRELKSFDEFGLLSRNGFTSVPHTTGERAFVDHFLSHDISPVVDLSAIPTTVDSSELGGSVESVELEQLEELLDQGYDVSAVLNSMTADESSSIVPTTSSAVMESMDRKGDCASLKGTRQVLSETQRRSFRNSSSVVPSVTPSVHEPLQSRSDSSPRFDPDIYRATRATASEIIEAVENQDLSSLRSILMEKQWPDYRSIGRHLDKLFELVINGCRDTDEAMLFLRDFAASNRGAFLHDDNAIRLAYRITCDSGSIDAAVESLKVFRNMFLVRPPMSRSSAVKCLMLYQLYAVSSSVGTLKDAERLHCALVDGGFDENGDIFISALTRMMLKKWDIAQVFEEWRRLSVSYGTTCASELIWERLLGLADHPKKQATLAGKLLSHCLQYEHPSATVANLVTTLVRTRHLNSARLVSLKISVPGKFFKKALQSSAYYEHTLQEVEDFASLVSDCIFAEKKRTKKPSVLQSSVLMPDLLLVLDSFCGVTKRKQSKFVAKNDKKKIHRVNDVQLYELSEFLQNLWLKEAEKSCDPRAVDRMVAWSIFHKLDITPKMAKQIADIKSRTQPPKS</sequence>
<accession>A0AA36GDM7</accession>
<evidence type="ECO:0000313" key="2">
    <source>
        <dbReference type="EMBL" id="CAJ0590242.1"/>
    </source>
</evidence>
<comment type="caution">
    <text evidence="2">The sequence shown here is derived from an EMBL/GenBank/DDBJ whole genome shotgun (WGS) entry which is preliminary data.</text>
</comment>
<feature type="region of interest" description="Disordered" evidence="1">
    <location>
        <begin position="194"/>
        <end position="229"/>
    </location>
</feature>
<evidence type="ECO:0000256" key="1">
    <source>
        <dbReference type="SAM" id="MobiDB-lite"/>
    </source>
</evidence>
<dbReference type="AlphaFoldDB" id="A0AA36GDM7"/>
<dbReference type="Proteomes" id="UP001176961">
    <property type="component" value="Unassembled WGS sequence"/>
</dbReference>
<keyword evidence="3" id="KW-1185">Reference proteome</keyword>
<organism evidence="2 3">
    <name type="scientific">Cylicocyclus nassatus</name>
    <name type="common">Nematode worm</name>
    <dbReference type="NCBI Taxonomy" id="53992"/>
    <lineage>
        <taxon>Eukaryota</taxon>
        <taxon>Metazoa</taxon>
        <taxon>Ecdysozoa</taxon>
        <taxon>Nematoda</taxon>
        <taxon>Chromadorea</taxon>
        <taxon>Rhabditida</taxon>
        <taxon>Rhabditina</taxon>
        <taxon>Rhabditomorpha</taxon>
        <taxon>Strongyloidea</taxon>
        <taxon>Strongylidae</taxon>
        <taxon>Cylicocyclus</taxon>
    </lineage>
</organism>